<dbReference type="AlphaFoldDB" id="W9DL93"/>
<keyword evidence="6" id="KW-0560">Oxidoreductase</keyword>
<keyword evidence="3" id="KW-0411">Iron-sulfur</keyword>
<dbReference type="InterPro" id="IPR006656">
    <property type="entry name" value="Mopterin_OxRdtase"/>
</dbReference>
<keyword evidence="1" id="KW-0479">Metal-binding</keyword>
<sequence>SRGAQKLDARLFPTTPGAETEILASDEVTDHLREAGSVIIVGERLAGVPGGLRAVADLADRTGARIAWIPRRAGERGALEVGALAGLLPGGRPITDSAARGAVSEVWGPGIPTLPGRDTTGILDAARYHGLSLIVAGVDLDDLPDPAAAQDALAAAPFVVSLEQRQSTVTPHADVVFPVGTVAEKEGTFVDWEGRPRSFTAALTESGQIPDHRVLDALARRLGVELRCDGPQTIHMDLRRIGAWSGERPAVVAHERPQRAPESGQAVLATWHMLLDLGRLQDGEPHLAGTARPPVARMSPTTAAEAGVAVGGRVRISTADGEIALPVEYAEMPDRVVWVPLNSPCSRVHADLRARAGDLVALSPASSADVAGGVR</sequence>
<dbReference type="InterPro" id="IPR009010">
    <property type="entry name" value="Asp_de-COase-like_dom_sf"/>
</dbReference>
<dbReference type="GO" id="GO:0046872">
    <property type="term" value="F:metal ion binding"/>
    <property type="evidence" value="ECO:0007669"/>
    <property type="project" value="UniProtKB-KW"/>
</dbReference>
<dbReference type="SUPFAM" id="SSF50692">
    <property type="entry name" value="ADC-like"/>
    <property type="match status" value="1"/>
</dbReference>
<feature type="non-terminal residue" evidence="6">
    <location>
        <position position="1"/>
    </location>
</feature>
<dbReference type="Gene3D" id="3.40.50.740">
    <property type="match status" value="1"/>
</dbReference>
<dbReference type="EC" id="1.6.99.5" evidence="6"/>
<dbReference type="GO" id="GO:0022904">
    <property type="term" value="P:respiratory electron transport chain"/>
    <property type="evidence" value="ECO:0007669"/>
    <property type="project" value="TreeGrafter"/>
</dbReference>
<dbReference type="InterPro" id="IPR006657">
    <property type="entry name" value="MoPterin_dinucl-bd_dom"/>
</dbReference>
<dbReference type="Gene3D" id="2.40.40.20">
    <property type="match status" value="1"/>
</dbReference>
<dbReference type="EMBL" id="AYXO01000009">
    <property type="protein sequence ID" value="ETA07825.1"/>
    <property type="molecule type" value="Genomic_DNA"/>
</dbReference>
<dbReference type="GO" id="GO:0043546">
    <property type="term" value="F:molybdopterin cofactor binding"/>
    <property type="evidence" value="ECO:0007669"/>
    <property type="project" value="InterPro"/>
</dbReference>
<reference evidence="6 7" key="1">
    <citation type="journal article" date="2014" name="Genome Announc.">
        <title>Draft Genome Sequence of Gordonia alkanivorans Strain CGMCC6845, a Halotolerant Hydrocarbon-Degrading Bacterium.</title>
        <authorList>
            <person name="Wang X."/>
            <person name="Jin D."/>
            <person name="Zhou L."/>
            <person name="Wu L."/>
            <person name="An W."/>
            <person name="Zhao L."/>
        </authorList>
    </citation>
    <scope>NUCLEOTIDE SEQUENCE [LARGE SCALE GENOMIC DNA]</scope>
    <source>
        <strain evidence="6 7">CGMCC 6845</strain>
    </source>
</reference>
<organism evidence="6 7">
    <name type="scientific">Gordonia alkanivorans CGMCC 6845</name>
    <dbReference type="NCBI Taxonomy" id="1423140"/>
    <lineage>
        <taxon>Bacteria</taxon>
        <taxon>Bacillati</taxon>
        <taxon>Actinomycetota</taxon>
        <taxon>Actinomycetes</taxon>
        <taxon>Mycobacteriales</taxon>
        <taxon>Gordoniaceae</taxon>
        <taxon>Gordonia</taxon>
    </lineage>
</organism>
<proteinExistence type="predicted"/>
<evidence type="ECO:0000313" key="6">
    <source>
        <dbReference type="EMBL" id="ETA07825.1"/>
    </source>
</evidence>
<evidence type="ECO:0000259" key="5">
    <source>
        <dbReference type="Pfam" id="PF01568"/>
    </source>
</evidence>
<dbReference type="Pfam" id="PF00384">
    <property type="entry name" value="Molybdopterin"/>
    <property type="match status" value="1"/>
</dbReference>
<keyword evidence="7" id="KW-1185">Reference proteome</keyword>
<feature type="domain" description="Molybdopterin oxidoreductase" evidence="4">
    <location>
        <begin position="81"/>
        <end position="219"/>
    </location>
</feature>
<dbReference type="HOGENOM" id="CLU_736749_0_0_11"/>
<dbReference type="PANTHER" id="PTHR43105:SF12">
    <property type="entry name" value="NADH-QUINONE OXIDOREDUCTASE SUBUNIT G"/>
    <property type="match status" value="1"/>
</dbReference>
<dbReference type="PANTHER" id="PTHR43105">
    <property type="entry name" value="RESPIRATORY NITRATE REDUCTASE"/>
    <property type="match status" value="1"/>
</dbReference>
<dbReference type="SUPFAM" id="SSF53706">
    <property type="entry name" value="Formate dehydrogenase/DMSO reductase, domains 1-3"/>
    <property type="match status" value="1"/>
</dbReference>
<dbReference type="RefSeq" id="WP_231380958.1">
    <property type="nucleotide sequence ID" value="NZ_KI629805.1"/>
</dbReference>
<feature type="domain" description="Molybdopterin dinucleotide-binding" evidence="5">
    <location>
        <begin position="292"/>
        <end position="354"/>
    </location>
</feature>
<dbReference type="GO" id="GO:0051536">
    <property type="term" value="F:iron-sulfur cluster binding"/>
    <property type="evidence" value="ECO:0007669"/>
    <property type="project" value="UniProtKB-KW"/>
</dbReference>
<dbReference type="PATRIC" id="fig|1423140.3.peg.1396"/>
<dbReference type="CDD" id="cd02788">
    <property type="entry name" value="MopB_CT_NDH-1_NuoG2-N7"/>
    <property type="match status" value="1"/>
</dbReference>
<dbReference type="Pfam" id="PF01568">
    <property type="entry name" value="Molydop_binding"/>
    <property type="match status" value="1"/>
</dbReference>
<dbReference type="GO" id="GO:0016020">
    <property type="term" value="C:membrane"/>
    <property type="evidence" value="ECO:0007669"/>
    <property type="project" value="TreeGrafter"/>
</dbReference>
<gene>
    <name evidence="6" type="ORF">V525_06920</name>
</gene>
<evidence type="ECO:0000256" key="3">
    <source>
        <dbReference type="ARBA" id="ARBA00023014"/>
    </source>
</evidence>
<evidence type="ECO:0000256" key="2">
    <source>
        <dbReference type="ARBA" id="ARBA00023004"/>
    </source>
</evidence>
<dbReference type="InterPro" id="IPR050123">
    <property type="entry name" value="Prok_molybdopt-oxidoreductase"/>
</dbReference>
<protein>
    <submittedName>
        <fullName evidence="6">NADH dehydrogenase subunit G</fullName>
        <ecNumber evidence="6">1.6.99.5</ecNumber>
    </submittedName>
</protein>
<comment type="caution">
    <text evidence="6">The sequence shown here is derived from an EMBL/GenBank/DDBJ whole genome shotgun (WGS) entry which is preliminary data.</text>
</comment>
<evidence type="ECO:0000259" key="4">
    <source>
        <dbReference type="Pfam" id="PF00384"/>
    </source>
</evidence>
<evidence type="ECO:0000313" key="7">
    <source>
        <dbReference type="Proteomes" id="UP000035035"/>
    </source>
</evidence>
<keyword evidence="2" id="KW-0408">Iron</keyword>
<dbReference type="Proteomes" id="UP000035035">
    <property type="component" value="Unassembled WGS sequence"/>
</dbReference>
<name>W9DL93_9ACTN</name>
<evidence type="ECO:0000256" key="1">
    <source>
        <dbReference type="ARBA" id="ARBA00022723"/>
    </source>
</evidence>
<accession>W9DL93</accession>
<dbReference type="GO" id="GO:0003954">
    <property type="term" value="F:NADH dehydrogenase activity"/>
    <property type="evidence" value="ECO:0007669"/>
    <property type="project" value="TreeGrafter"/>
</dbReference>